<protein>
    <recommendedName>
        <fullName evidence="7">2OGFeDO JBP1/TET oxygenase domain-containing protein</fullName>
    </recommendedName>
</protein>
<keyword evidence="6" id="KW-1133">Transmembrane helix</keyword>
<organism evidence="8">
    <name type="scientific">viral metagenome</name>
    <dbReference type="NCBI Taxonomy" id="1070528"/>
    <lineage>
        <taxon>unclassified sequences</taxon>
        <taxon>metagenomes</taxon>
        <taxon>organismal metagenomes</taxon>
    </lineage>
</organism>
<sequence>MLIAVVHKDTRHSWLKSNSFLFYTYRFLHLHKNVNTYTIYFIYKILCLYISFSLMVIKKEKKGNVTIYHLDKLISDEGMEKLKNTYVKPSQIKLIIDHDADVYTSDNTLLMIYRKKKLDKVKIDDFYDALIKFAMTETSNRGSTSGSKERNVGSNPKIKSNIFGYFDRFAPAQKVLLREAGMKKILDVRETRFNMDYPDQYKKSLPLIKQIDDYYKKYIPEKYKLQRKKANQTHFRIADTSFTTVTTNVNFQTTIHKDKGDDIEGFGNLVVIENGKYEGAETCFPQYGVGVDLRTSDILFMDVHQWHGNLPMKKIDKDAIRLSVVCYLRYKVWEKTKGKSKDFMIRHNNTLKKLRKTKPVGETKSNNKTRKK</sequence>
<comment type="cofactor">
    <cofactor evidence="1">
        <name>Fe(2+)</name>
        <dbReference type="ChEBI" id="CHEBI:29033"/>
    </cofactor>
</comment>
<feature type="domain" description="2OGFeDO JBP1/TET oxygenase" evidence="7">
    <location>
        <begin position="187"/>
        <end position="329"/>
    </location>
</feature>
<keyword evidence="3" id="KW-0223">Dioxygenase</keyword>
<evidence type="ECO:0000259" key="7">
    <source>
        <dbReference type="Pfam" id="PF12851"/>
    </source>
</evidence>
<accession>A0A6C0LJI0</accession>
<dbReference type="GO" id="GO:0051213">
    <property type="term" value="F:dioxygenase activity"/>
    <property type="evidence" value="ECO:0007669"/>
    <property type="project" value="UniProtKB-KW"/>
</dbReference>
<evidence type="ECO:0000256" key="1">
    <source>
        <dbReference type="ARBA" id="ARBA00001954"/>
    </source>
</evidence>
<evidence type="ECO:0000256" key="6">
    <source>
        <dbReference type="SAM" id="Phobius"/>
    </source>
</evidence>
<evidence type="ECO:0000256" key="4">
    <source>
        <dbReference type="ARBA" id="ARBA00023002"/>
    </source>
</evidence>
<keyword evidence="4" id="KW-0560">Oxidoreductase</keyword>
<keyword evidence="6" id="KW-0812">Transmembrane</keyword>
<keyword evidence="2" id="KW-0479">Metal-binding</keyword>
<name>A0A6C0LJI0_9ZZZZ</name>
<evidence type="ECO:0000313" key="8">
    <source>
        <dbReference type="EMBL" id="QHU31086.1"/>
    </source>
</evidence>
<keyword evidence="6" id="KW-0472">Membrane</keyword>
<dbReference type="InterPro" id="IPR024779">
    <property type="entry name" value="2OGFeDO_JBP1/TET_oxygenase_dom"/>
</dbReference>
<proteinExistence type="predicted"/>
<dbReference type="Gene3D" id="3.60.130.30">
    <property type="match status" value="1"/>
</dbReference>
<evidence type="ECO:0000256" key="2">
    <source>
        <dbReference type="ARBA" id="ARBA00022723"/>
    </source>
</evidence>
<dbReference type="Pfam" id="PF12851">
    <property type="entry name" value="Tet_JBP"/>
    <property type="match status" value="1"/>
</dbReference>
<evidence type="ECO:0000256" key="3">
    <source>
        <dbReference type="ARBA" id="ARBA00022964"/>
    </source>
</evidence>
<keyword evidence="5" id="KW-0408">Iron</keyword>
<feature type="transmembrane region" description="Helical" evidence="6">
    <location>
        <begin position="37"/>
        <end position="57"/>
    </location>
</feature>
<dbReference type="GO" id="GO:0046872">
    <property type="term" value="F:metal ion binding"/>
    <property type="evidence" value="ECO:0007669"/>
    <property type="project" value="UniProtKB-KW"/>
</dbReference>
<dbReference type="AlphaFoldDB" id="A0A6C0LJI0"/>
<evidence type="ECO:0000256" key="5">
    <source>
        <dbReference type="ARBA" id="ARBA00023004"/>
    </source>
</evidence>
<dbReference type="EMBL" id="MN740523">
    <property type="protein sequence ID" value="QHU31086.1"/>
    <property type="molecule type" value="Genomic_DNA"/>
</dbReference>
<reference evidence="8" key="1">
    <citation type="journal article" date="2020" name="Nature">
        <title>Giant virus diversity and host interactions through global metagenomics.</title>
        <authorList>
            <person name="Schulz F."/>
            <person name="Roux S."/>
            <person name="Paez-Espino D."/>
            <person name="Jungbluth S."/>
            <person name="Walsh D.A."/>
            <person name="Denef V.J."/>
            <person name="McMahon K.D."/>
            <person name="Konstantinidis K.T."/>
            <person name="Eloe-Fadrosh E.A."/>
            <person name="Kyrpides N.C."/>
            <person name="Woyke T."/>
        </authorList>
    </citation>
    <scope>NUCLEOTIDE SEQUENCE</scope>
    <source>
        <strain evidence="8">GVMAG-M-3300027892-73</strain>
    </source>
</reference>